<dbReference type="InterPro" id="IPR027417">
    <property type="entry name" value="P-loop_NTPase"/>
</dbReference>
<dbReference type="CDD" id="cd18807">
    <property type="entry name" value="SF1_C_UvrD"/>
    <property type="match status" value="2"/>
</dbReference>
<dbReference type="PANTHER" id="PTHR11070:SF2">
    <property type="entry name" value="ATP-DEPENDENT DNA HELICASE SRS2"/>
    <property type="match status" value="1"/>
</dbReference>
<dbReference type="FunFam" id="1.10.10.160:FF:000001">
    <property type="entry name" value="ATP-dependent DNA helicase"/>
    <property type="match status" value="1"/>
</dbReference>
<keyword evidence="3 11" id="KW-0378">Hydrolase</keyword>
<evidence type="ECO:0000256" key="3">
    <source>
        <dbReference type="ARBA" id="ARBA00022801"/>
    </source>
</evidence>
<dbReference type="GO" id="GO:0005829">
    <property type="term" value="C:cytosol"/>
    <property type="evidence" value="ECO:0007669"/>
    <property type="project" value="TreeGrafter"/>
</dbReference>
<dbReference type="GO" id="GO:0003677">
    <property type="term" value="F:DNA binding"/>
    <property type="evidence" value="ECO:0007669"/>
    <property type="project" value="UniProtKB-KW"/>
</dbReference>
<evidence type="ECO:0000256" key="5">
    <source>
        <dbReference type="ARBA" id="ARBA00022840"/>
    </source>
</evidence>
<feature type="compositionally biased region" description="Low complexity" evidence="12">
    <location>
        <begin position="679"/>
        <end position="691"/>
    </location>
</feature>
<evidence type="ECO:0000256" key="6">
    <source>
        <dbReference type="ARBA" id="ARBA00023125"/>
    </source>
</evidence>
<accession>A0A0M8K876</accession>
<sequence length="771" mass="88093">MTDLLDGLNPQQREAVTAIEGPVLVLAGPGSGKTRVLTHRIAYLVKVAGIEPYSIVAVTFTNKAAREMRTRLEQLLGNRAEGVTLGTFHAICARILRRSIHHLGYENSFVIYDTDDQRRLVKQIIIQDLNLNEKTYRPAAVQAAISRAKNELLTPEAMEKNAASYWETVAARVYARYQERLQQANALDFDDLLLLTVRLLREVPAELERLRRRWHFLHIDEFQDTNMPQYELVRLLGETHRNVFVVGDIDQSIYSWRGADYRNVLRFEQDFPERRTILLEQNYRSTQTILDAAQAVIRRNRHRKPLKLWTDKGRGQPIVLHEAYDEVEEAQFVVREIRNLVRQGAARYADIAVMYRTNAQSRALEEAFVRSGVPYVLVGGTRFYERREVKDLLAYMRLIHNPFDAVSMERVINVPPRGIGARTWETLVAWANQLGVPVYTALQVLAASREGVATEEDEAVSPFLPDIPPPFGTRAANVLVDFYTMLRDFIRVRHTMNAVDLLEAVIRRINYREYVDRNLSENEDDAEERWANVQELLAVADQFSYADPAQSLPNFLEEVALVSDADTIDENRDVVTLLTLHTAKGLEYKVVFITGVEENLLPHSRSTDEIDALDEERRLFYVGITRAKERLYLLYAFRRQTWGGYETRQPSRFLRDIPAELLATPRKSAPRQGTLGIGRTTASRPRPSSTRSPHDARLQQRKVERQETARAEKASLSFAAGDRVRHPKFGEGVVISSTRTRSGDEEVTVAFEAEGIKKLLASFAKLEKIAK</sequence>
<dbReference type="PROSITE" id="PS51217">
    <property type="entry name" value="UVRD_HELICASE_CTER"/>
    <property type="match status" value="1"/>
</dbReference>
<dbReference type="GO" id="GO:0005524">
    <property type="term" value="F:ATP binding"/>
    <property type="evidence" value="ECO:0007669"/>
    <property type="project" value="UniProtKB-UniRule"/>
</dbReference>
<evidence type="ECO:0000256" key="11">
    <source>
        <dbReference type="PROSITE-ProRule" id="PRU00560"/>
    </source>
</evidence>
<dbReference type="PANTHER" id="PTHR11070">
    <property type="entry name" value="UVRD / RECB / PCRA DNA HELICASE FAMILY MEMBER"/>
    <property type="match status" value="1"/>
</dbReference>
<dbReference type="CDD" id="cd17932">
    <property type="entry name" value="DEXQc_UvrD"/>
    <property type="match status" value="1"/>
</dbReference>
<evidence type="ECO:0000259" key="14">
    <source>
        <dbReference type="PROSITE" id="PS51217"/>
    </source>
</evidence>
<dbReference type="EMBL" id="BBZA01000059">
    <property type="protein sequence ID" value="GAP62459.1"/>
    <property type="molecule type" value="Genomic_DNA"/>
</dbReference>
<keyword evidence="4 11" id="KW-0347">Helicase</keyword>
<dbReference type="Pfam" id="PF00580">
    <property type="entry name" value="UvrD-helicase"/>
    <property type="match status" value="1"/>
</dbReference>
<dbReference type="STRING" id="872965.SE16_02995"/>
<dbReference type="FunCoup" id="A0A0M8K876">
    <property type="interactions" value="512"/>
</dbReference>
<feature type="compositionally biased region" description="Basic and acidic residues" evidence="12">
    <location>
        <begin position="692"/>
        <end position="713"/>
    </location>
</feature>
<keyword evidence="6" id="KW-0238">DNA-binding</keyword>
<dbReference type="EMBL" id="LGKN01000003">
    <property type="protein sequence ID" value="KPL89430.1"/>
    <property type="molecule type" value="Genomic_DNA"/>
</dbReference>
<reference evidence="15" key="1">
    <citation type="journal article" date="2015" name="Genome Announc.">
        <title>Draft Genome Sequence of a Heterotrophic Facultative Anaerobic Thermophilic Bacterium, Ardenticatena maritima Strain 110ST.</title>
        <authorList>
            <person name="Kawaichi S."/>
            <person name="Yoshida T."/>
            <person name="Sako Y."/>
            <person name="Nakamura R."/>
        </authorList>
    </citation>
    <scope>NUCLEOTIDE SEQUENCE [LARGE SCALE GENOMIC DNA]</scope>
    <source>
        <strain evidence="15">110S</strain>
    </source>
</reference>
<comment type="catalytic activity">
    <reaction evidence="10">
        <text>ATP + H2O = ADP + phosphate + H(+)</text>
        <dbReference type="Rhea" id="RHEA:13065"/>
        <dbReference type="ChEBI" id="CHEBI:15377"/>
        <dbReference type="ChEBI" id="CHEBI:15378"/>
        <dbReference type="ChEBI" id="CHEBI:30616"/>
        <dbReference type="ChEBI" id="CHEBI:43474"/>
        <dbReference type="ChEBI" id="CHEBI:456216"/>
        <dbReference type="EC" id="5.6.2.4"/>
    </reaction>
</comment>
<dbReference type="PROSITE" id="PS51198">
    <property type="entry name" value="UVRD_HELICASE_ATP_BIND"/>
    <property type="match status" value="1"/>
</dbReference>
<dbReference type="GO" id="GO:0000725">
    <property type="term" value="P:recombinational repair"/>
    <property type="evidence" value="ECO:0007669"/>
    <property type="project" value="TreeGrafter"/>
</dbReference>
<dbReference type="SUPFAM" id="SSF52540">
    <property type="entry name" value="P-loop containing nucleoside triphosphate hydrolases"/>
    <property type="match status" value="1"/>
</dbReference>
<dbReference type="Proteomes" id="UP000050502">
    <property type="component" value="Unassembled WGS sequence"/>
</dbReference>
<name>A0A0M8K876_9CHLR</name>
<reference evidence="16 18" key="2">
    <citation type="submission" date="2015-07" db="EMBL/GenBank/DDBJ databases">
        <title>Whole genome sequence of Ardenticatena maritima DSM 23922.</title>
        <authorList>
            <person name="Hemp J."/>
            <person name="Ward L.M."/>
            <person name="Pace L.A."/>
            <person name="Fischer W.W."/>
        </authorList>
    </citation>
    <scope>NUCLEOTIDE SEQUENCE [LARGE SCALE GENOMIC DNA]</scope>
    <source>
        <strain evidence="16 18">110S</strain>
    </source>
</reference>
<dbReference type="GO" id="GO:0009314">
    <property type="term" value="P:response to radiation"/>
    <property type="evidence" value="ECO:0007669"/>
    <property type="project" value="UniProtKB-ARBA"/>
</dbReference>
<proteinExistence type="inferred from homology"/>
<evidence type="ECO:0000313" key="15">
    <source>
        <dbReference type="EMBL" id="GAP62459.1"/>
    </source>
</evidence>
<evidence type="ECO:0000313" key="18">
    <source>
        <dbReference type="Proteomes" id="UP000050502"/>
    </source>
</evidence>
<evidence type="ECO:0000256" key="9">
    <source>
        <dbReference type="ARBA" id="ARBA00034808"/>
    </source>
</evidence>
<evidence type="ECO:0000259" key="13">
    <source>
        <dbReference type="PROSITE" id="PS51198"/>
    </source>
</evidence>
<dbReference type="InterPro" id="IPR014017">
    <property type="entry name" value="DNA_helicase_UvrD-like_C"/>
</dbReference>
<keyword evidence="5 11" id="KW-0067">ATP-binding</keyword>
<feature type="binding site" evidence="11">
    <location>
        <begin position="27"/>
        <end position="34"/>
    </location>
    <ligand>
        <name>ATP</name>
        <dbReference type="ChEBI" id="CHEBI:30616"/>
    </ligand>
</feature>
<dbReference type="Gene3D" id="1.10.10.160">
    <property type="match status" value="1"/>
</dbReference>
<comment type="caution">
    <text evidence="15">The sequence shown here is derived from an EMBL/GenBank/DDBJ whole genome shotgun (WGS) entry which is preliminary data.</text>
</comment>
<feature type="domain" description="UvrD-like helicase ATP-binding" evidence="13">
    <location>
        <begin position="6"/>
        <end position="286"/>
    </location>
</feature>
<evidence type="ECO:0000313" key="17">
    <source>
        <dbReference type="Proteomes" id="UP000037784"/>
    </source>
</evidence>
<reference evidence="17" key="3">
    <citation type="submission" date="2015-08" db="EMBL/GenBank/DDBJ databases">
        <title>Draft Genome Sequence of a Heterotrophic Facultative Anaerobic Bacterium Ardenticatena maritima Strain 110S.</title>
        <authorList>
            <person name="Kawaichi S."/>
            <person name="Yoshida T."/>
            <person name="Sako Y."/>
            <person name="Nakamura R."/>
        </authorList>
    </citation>
    <scope>NUCLEOTIDE SEQUENCE [LARGE SCALE GENOMIC DNA]</scope>
    <source>
        <strain evidence="17">110S</strain>
    </source>
</reference>
<feature type="domain" description="UvrD-like helicase C-terminal" evidence="14">
    <location>
        <begin position="287"/>
        <end position="585"/>
    </location>
</feature>
<feature type="region of interest" description="Disordered" evidence="12">
    <location>
        <begin position="664"/>
        <end position="717"/>
    </location>
</feature>
<dbReference type="InterPro" id="IPR014016">
    <property type="entry name" value="UvrD-like_ATP-bd"/>
</dbReference>
<evidence type="ECO:0000256" key="1">
    <source>
        <dbReference type="ARBA" id="ARBA00009922"/>
    </source>
</evidence>
<dbReference type="InterPro" id="IPR013986">
    <property type="entry name" value="DExx_box_DNA_helicase_dom_sf"/>
</dbReference>
<dbReference type="GO" id="GO:0033202">
    <property type="term" value="C:DNA helicase complex"/>
    <property type="evidence" value="ECO:0007669"/>
    <property type="project" value="TreeGrafter"/>
</dbReference>
<dbReference type="Gene3D" id="3.40.50.300">
    <property type="entry name" value="P-loop containing nucleotide triphosphate hydrolases"/>
    <property type="match status" value="2"/>
</dbReference>
<dbReference type="PATRIC" id="fig|872965.6.peg.555"/>
<dbReference type="GO" id="GO:0016787">
    <property type="term" value="F:hydrolase activity"/>
    <property type="evidence" value="ECO:0007669"/>
    <property type="project" value="UniProtKB-UniRule"/>
</dbReference>
<evidence type="ECO:0000256" key="4">
    <source>
        <dbReference type="ARBA" id="ARBA00022806"/>
    </source>
</evidence>
<evidence type="ECO:0000256" key="7">
    <source>
        <dbReference type="ARBA" id="ARBA00023235"/>
    </source>
</evidence>
<evidence type="ECO:0000313" key="16">
    <source>
        <dbReference type="EMBL" id="KPL89430.1"/>
    </source>
</evidence>
<evidence type="ECO:0000256" key="2">
    <source>
        <dbReference type="ARBA" id="ARBA00022741"/>
    </source>
</evidence>
<keyword evidence="7" id="KW-0413">Isomerase</keyword>
<dbReference type="GO" id="GO:0043138">
    <property type="term" value="F:3'-5' DNA helicase activity"/>
    <property type="evidence" value="ECO:0007669"/>
    <property type="project" value="UniProtKB-EC"/>
</dbReference>
<dbReference type="OrthoDB" id="9810135at2"/>
<dbReference type="EC" id="5.6.2.4" evidence="9"/>
<organism evidence="15 17">
    <name type="scientific">Ardenticatena maritima</name>
    <dbReference type="NCBI Taxonomy" id="872965"/>
    <lineage>
        <taxon>Bacteria</taxon>
        <taxon>Bacillati</taxon>
        <taxon>Chloroflexota</taxon>
        <taxon>Ardenticatenia</taxon>
        <taxon>Ardenticatenales</taxon>
        <taxon>Ardenticatenaceae</taxon>
        <taxon>Ardenticatena</taxon>
    </lineage>
</organism>
<gene>
    <name evidence="15" type="primary">uvrD</name>
    <name evidence="15" type="ORF">ARMA_0882</name>
    <name evidence="16" type="ORF">SE16_02995</name>
</gene>
<evidence type="ECO:0000256" key="8">
    <source>
        <dbReference type="ARBA" id="ARBA00034617"/>
    </source>
</evidence>
<evidence type="ECO:0000256" key="10">
    <source>
        <dbReference type="ARBA" id="ARBA00048988"/>
    </source>
</evidence>
<dbReference type="InterPro" id="IPR000212">
    <property type="entry name" value="DNA_helicase_UvrD/REP"/>
</dbReference>
<protein>
    <recommendedName>
        <fullName evidence="9">DNA 3'-5' helicase</fullName>
        <ecNumber evidence="9">5.6.2.4</ecNumber>
    </recommendedName>
</protein>
<dbReference type="Gene3D" id="1.10.486.10">
    <property type="entry name" value="PCRA, domain 4"/>
    <property type="match status" value="1"/>
</dbReference>
<dbReference type="Pfam" id="PF21196">
    <property type="entry name" value="PcrA_UvrD_tudor"/>
    <property type="match status" value="1"/>
</dbReference>
<comment type="catalytic activity">
    <reaction evidence="8">
        <text>Couples ATP hydrolysis with the unwinding of duplex DNA by translocating in the 3'-5' direction.</text>
        <dbReference type="EC" id="5.6.2.4"/>
    </reaction>
</comment>
<dbReference type="Pfam" id="PF13361">
    <property type="entry name" value="UvrD_C"/>
    <property type="match status" value="1"/>
</dbReference>
<keyword evidence="17" id="KW-1185">Reference proteome</keyword>
<keyword evidence="2 11" id="KW-0547">Nucleotide-binding</keyword>
<evidence type="ECO:0000256" key="12">
    <source>
        <dbReference type="SAM" id="MobiDB-lite"/>
    </source>
</evidence>
<dbReference type="AlphaFoldDB" id="A0A0M8K876"/>
<dbReference type="Proteomes" id="UP000037784">
    <property type="component" value="Unassembled WGS sequence"/>
</dbReference>
<comment type="similarity">
    <text evidence="1">Belongs to the helicase family. UvrD subfamily.</text>
</comment>
<dbReference type="RefSeq" id="WP_054492381.1">
    <property type="nucleotide sequence ID" value="NZ_BBZA01000059.1"/>
</dbReference>